<name>A0A1B6H1J6_9HEMI</name>
<feature type="non-terminal residue" evidence="2">
    <location>
        <position position="101"/>
    </location>
</feature>
<accession>A0A1B6H1J6</accession>
<organism evidence="2">
    <name type="scientific">Cuerna arida</name>
    <dbReference type="NCBI Taxonomy" id="1464854"/>
    <lineage>
        <taxon>Eukaryota</taxon>
        <taxon>Metazoa</taxon>
        <taxon>Ecdysozoa</taxon>
        <taxon>Arthropoda</taxon>
        <taxon>Hexapoda</taxon>
        <taxon>Insecta</taxon>
        <taxon>Pterygota</taxon>
        <taxon>Neoptera</taxon>
        <taxon>Paraneoptera</taxon>
        <taxon>Hemiptera</taxon>
        <taxon>Auchenorrhyncha</taxon>
        <taxon>Membracoidea</taxon>
        <taxon>Cicadellidae</taxon>
        <taxon>Cicadellinae</taxon>
        <taxon>Proconiini</taxon>
        <taxon>Cuerna</taxon>
    </lineage>
</organism>
<sequence length="101" mass="11350">RAHKGSHWSQYGQHNKNNPARSEADIPESVTPKQAMAVTPPSSGAEQFDIPGFIKQVKQIPVIWNTASSDHGVKHKMAAAWRQVCISRWPDFNTWSADDKR</sequence>
<gene>
    <name evidence="2" type="ORF">g.4848</name>
</gene>
<evidence type="ECO:0000256" key="1">
    <source>
        <dbReference type="SAM" id="MobiDB-lite"/>
    </source>
</evidence>
<proteinExistence type="predicted"/>
<feature type="region of interest" description="Disordered" evidence="1">
    <location>
        <begin position="1"/>
        <end position="47"/>
    </location>
</feature>
<dbReference type="EMBL" id="GECZ01001224">
    <property type="protein sequence ID" value="JAS68545.1"/>
    <property type="molecule type" value="Transcribed_RNA"/>
</dbReference>
<reference evidence="2" key="1">
    <citation type="submission" date="2015-11" db="EMBL/GenBank/DDBJ databases">
        <title>De novo transcriptome assembly of four potential Pierce s Disease insect vectors from Arizona vineyards.</title>
        <authorList>
            <person name="Tassone E.E."/>
        </authorList>
    </citation>
    <scope>NUCLEOTIDE SEQUENCE</scope>
</reference>
<dbReference type="AlphaFoldDB" id="A0A1B6H1J6"/>
<feature type="compositionally biased region" description="Polar residues" evidence="1">
    <location>
        <begin position="7"/>
        <end position="20"/>
    </location>
</feature>
<evidence type="ECO:0008006" key="3">
    <source>
        <dbReference type="Google" id="ProtNLM"/>
    </source>
</evidence>
<evidence type="ECO:0000313" key="2">
    <source>
        <dbReference type="EMBL" id="JAS68545.1"/>
    </source>
</evidence>
<protein>
    <recommendedName>
        <fullName evidence="3">MADF domain-containing protein</fullName>
    </recommendedName>
</protein>
<feature type="non-terminal residue" evidence="2">
    <location>
        <position position="1"/>
    </location>
</feature>